<dbReference type="InterPro" id="IPR000436">
    <property type="entry name" value="Sushi_SCR_CCP_dom"/>
</dbReference>
<evidence type="ECO:0000256" key="4">
    <source>
        <dbReference type="SAM" id="SignalP"/>
    </source>
</evidence>
<dbReference type="PROSITE" id="PS01209">
    <property type="entry name" value="LDLRA_1"/>
    <property type="match status" value="3"/>
</dbReference>
<evidence type="ECO:0000256" key="2">
    <source>
        <dbReference type="PROSITE-ProRule" id="PRU00124"/>
    </source>
</evidence>
<evidence type="ECO:0000313" key="7">
    <source>
        <dbReference type="Proteomes" id="UP001652740"/>
    </source>
</evidence>
<dbReference type="Proteomes" id="UP001652740">
    <property type="component" value="Unplaced"/>
</dbReference>
<evidence type="ECO:0000256" key="3">
    <source>
        <dbReference type="PROSITE-ProRule" id="PRU00302"/>
    </source>
</evidence>
<feature type="disulfide bond" evidence="2">
    <location>
        <begin position="119"/>
        <end position="137"/>
    </location>
</feature>
<dbReference type="InterPro" id="IPR002172">
    <property type="entry name" value="LDrepeatLR_classA_rpt"/>
</dbReference>
<dbReference type="PROSITE" id="PS50240">
    <property type="entry name" value="TRYPSIN_DOM"/>
    <property type="match status" value="1"/>
</dbReference>
<dbReference type="SMART" id="SM00192">
    <property type="entry name" value="LDLa"/>
    <property type="match status" value="4"/>
</dbReference>
<feature type="domain" description="Peptidase S1" evidence="5">
    <location>
        <begin position="356"/>
        <end position="614"/>
    </location>
</feature>
<dbReference type="PANTHER" id="PTHR24252:SF7">
    <property type="entry name" value="HYALIN"/>
    <property type="match status" value="1"/>
</dbReference>
<dbReference type="CDD" id="cd00112">
    <property type="entry name" value="LDLa"/>
    <property type="match status" value="4"/>
</dbReference>
<feature type="disulfide bond" evidence="2">
    <location>
        <begin position="71"/>
        <end position="83"/>
    </location>
</feature>
<comment type="caution">
    <text evidence="3">Lacks conserved residue(s) required for the propagation of feature annotation.</text>
</comment>
<feature type="domain" description="Sushi" evidence="6">
    <location>
        <begin position="211"/>
        <end position="276"/>
    </location>
</feature>
<dbReference type="SUPFAM" id="SSF57424">
    <property type="entry name" value="LDL receptor-like module"/>
    <property type="match status" value="4"/>
</dbReference>
<sequence>MFLCTILCLVCIMQSVICGDACERYKRATCRKDQWQCRDGTCIGFDGKCDGVVDCPDGSDETHPLCRSSRCQSNWFRCTYGACVDGTAPCNGVQDCADNSDELHPLCRNESRPINFVVCTNGVNIPAEYQCDGIWHCPDGSDEMVRSCAAQTCPPYLFQCAYGACVDQGADCNGIQECADDSDESDELCRRISVTSDLSNRNYDKVTPQAGACVLPPYPENGRYTVTNAPNQSPGQSSDLYLLNVTCEKGYRVFGESNVYCFQGFWSVDNLPSCVRYCRLPPEQSVEYWCAVADGVVEGRRACAEHEPHGTVVRTQCKPGYYGRPPTMTCVDGAWDFHARCSQECGHVTPDGEELIIGGRRAERGELPWHCGIYRKTTTPYMQICGSSLVRPNVVISAAHCFWSEDVGLLPARDFSVAAGKLYRPWHDPMDTDVQKSDVSSIHKPSRFTGSLSNFQEDIAIVKLTTSFTYKPHIAPVCLDFDEGFDKYQLDGKRLGKVAGWGLTSINGEASPKLKVVELPSVDYNKCYQQVPYNFRAYLTSDKICAGYKDNGTAVCKGDSGGGLAFPEFERTTVRFYLRGVVSTAPNDENLCNGNTITALTHVLKHASFIRKYL</sequence>
<feature type="disulfide bond" evidence="2">
    <location>
        <begin position="37"/>
        <end position="55"/>
    </location>
</feature>
<feature type="disulfide bond" evidence="2">
    <location>
        <begin position="30"/>
        <end position="42"/>
    </location>
</feature>
<feature type="chain" id="PRO_5046529255" evidence="4">
    <location>
        <begin position="19"/>
        <end position="614"/>
    </location>
</feature>
<feature type="disulfide bond" evidence="2">
    <location>
        <begin position="160"/>
        <end position="178"/>
    </location>
</feature>
<dbReference type="Pfam" id="PF00057">
    <property type="entry name" value="Ldl_recept_a"/>
    <property type="match status" value="4"/>
</dbReference>
<feature type="disulfide bond" evidence="2">
    <location>
        <begin position="153"/>
        <end position="165"/>
    </location>
</feature>
<dbReference type="Gene3D" id="2.40.10.10">
    <property type="entry name" value="Trypsin-like serine proteases"/>
    <property type="match status" value="1"/>
</dbReference>
<dbReference type="CDD" id="cd00190">
    <property type="entry name" value="Tryp_SPc"/>
    <property type="match status" value="1"/>
</dbReference>
<dbReference type="InterPro" id="IPR009003">
    <property type="entry name" value="Peptidase_S1_PA"/>
</dbReference>
<dbReference type="InterPro" id="IPR036055">
    <property type="entry name" value="LDL_receptor-like_sf"/>
</dbReference>
<dbReference type="Gene3D" id="2.10.70.10">
    <property type="entry name" value="Complement Module, domain 1"/>
    <property type="match status" value="1"/>
</dbReference>
<feature type="disulfide bond" evidence="2">
    <location>
        <begin position="78"/>
        <end position="96"/>
    </location>
</feature>
<dbReference type="SMART" id="SM00032">
    <property type="entry name" value="CCP"/>
    <property type="match status" value="2"/>
</dbReference>
<dbReference type="InterPro" id="IPR035976">
    <property type="entry name" value="Sushi/SCR/CCP_sf"/>
</dbReference>
<keyword evidence="4" id="KW-0732">Signal</keyword>
<gene>
    <name evidence="8" type="primary">LOC113514013</name>
</gene>
<dbReference type="GeneID" id="113514013"/>
<evidence type="ECO:0000259" key="5">
    <source>
        <dbReference type="PROSITE" id="PS50240"/>
    </source>
</evidence>
<dbReference type="PROSITE" id="PS50068">
    <property type="entry name" value="LDLRA_2"/>
    <property type="match status" value="4"/>
</dbReference>
<evidence type="ECO:0000313" key="8">
    <source>
        <dbReference type="RefSeq" id="XP_052754487.1"/>
    </source>
</evidence>
<proteinExistence type="predicted"/>
<name>A0ABM3MT01_GALME</name>
<evidence type="ECO:0000256" key="1">
    <source>
        <dbReference type="ARBA" id="ARBA00023157"/>
    </source>
</evidence>
<keyword evidence="1 3" id="KW-1015">Disulfide bond</keyword>
<feature type="signal peptide" evidence="4">
    <location>
        <begin position="1"/>
        <end position="18"/>
    </location>
</feature>
<dbReference type="PROSITE" id="PS50923">
    <property type="entry name" value="SUSHI"/>
    <property type="match status" value="1"/>
</dbReference>
<organism evidence="7 8">
    <name type="scientific">Galleria mellonella</name>
    <name type="common">Greater wax moth</name>
    <dbReference type="NCBI Taxonomy" id="7137"/>
    <lineage>
        <taxon>Eukaryota</taxon>
        <taxon>Metazoa</taxon>
        <taxon>Ecdysozoa</taxon>
        <taxon>Arthropoda</taxon>
        <taxon>Hexapoda</taxon>
        <taxon>Insecta</taxon>
        <taxon>Pterygota</taxon>
        <taxon>Neoptera</taxon>
        <taxon>Endopterygota</taxon>
        <taxon>Lepidoptera</taxon>
        <taxon>Glossata</taxon>
        <taxon>Ditrysia</taxon>
        <taxon>Pyraloidea</taxon>
        <taxon>Pyralidae</taxon>
        <taxon>Galleriinae</taxon>
        <taxon>Galleria</taxon>
    </lineage>
</organism>
<dbReference type="RefSeq" id="XP_052754487.1">
    <property type="nucleotide sequence ID" value="XM_052898527.1"/>
</dbReference>
<dbReference type="PANTHER" id="PTHR24252">
    <property type="entry name" value="ACROSIN-RELATED"/>
    <property type="match status" value="1"/>
</dbReference>
<protein>
    <submittedName>
        <fullName evidence="8">Modular serine protease-like isoform X1</fullName>
    </submittedName>
</protein>
<dbReference type="SUPFAM" id="SSF57535">
    <property type="entry name" value="Complement control module/SCR domain"/>
    <property type="match status" value="1"/>
</dbReference>
<dbReference type="Pfam" id="PF00089">
    <property type="entry name" value="Trypsin"/>
    <property type="match status" value="1"/>
</dbReference>
<dbReference type="PRINTS" id="PR00261">
    <property type="entry name" value="LDLRECEPTOR"/>
</dbReference>
<reference evidence="8" key="1">
    <citation type="submission" date="2025-08" db="UniProtKB">
        <authorList>
            <consortium name="RefSeq"/>
        </authorList>
    </citation>
    <scope>IDENTIFICATION</scope>
    <source>
        <tissue evidence="8">Whole larvae</tissue>
    </source>
</reference>
<dbReference type="InterPro" id="IPR018114">
    <property type="entry name" value="TRYPSIN_HIS"/>
</dbReference>
<keyword evidence="7" id="KW-1185">Reference proteome</keyword>
<accession>A0ABM3MT01</accession>
<feature type="disulfide bond" evidence="3">
    <location>
        <begin position="247"/>
        <end position="274"/>
    </location>
</feature>
<dbReference type="Gene3D" id="4.10.400.10">
    <property type="entry name" value="Low-density Lipoprotein Receptor"/>
    <property type="match status" value="4"/>
</dbReference>
<dbReference type="SUPFAM" id="SSF50494">
    <property type="entry name" value="Trypsin-like serine proteases"/>
    <property type="match status" value="1"/>
</dbReference>
<dbReference type="InterPro" id="IPR023415">
    <property type="entry name" value="LDLR_class-A_CS"/>
</dbReference>
<dbReference type="InterPro" id="IPR001254">
    <property type="entry name" value="Trypsin_dom"/>
</dbReference>
<keyword evidence="3" id="KW-0768">Sushi</keyword>
<dbReference type="InterPro" id="IPR043504">
    <property type="entry name" value="Peptidase_S1_PA_chymotrypsin"/>
</dbReference>
<dbReference type="PROSITE" id="PS00134">
    <property type="entry name" value="TRYPSIN_HIS"/>
    <property type="match status" value="1"/>
</dbReference>
<evidence type="ECO:0000259" key="6">
    <source>
        <dbReference type="PROSITE" id="PS50923"/>
    </source>
</evidence>
<dbReference type="SMART" id="SM00020">
    <property type="entry name" value="Tryp_SPc"/>
    <property type="match status" value="1"/>
</dbReference>